<keyword evidence="8" id="KW-1185">Reference proteome</keyword>
<protein>
    <submittedName>
        <fullName evidence="7">TonB family protein</fullName>
    </submittedName>
</protein>
<organism evidence="7 8">
    <name type="scientific">Xylanibacter muris</name>
    <dbReference type="NCBI Taxonomy" id="2736290"/>
    <lineage>
        <taxon>Bacteria</taxon>
        <taxon>Pseudomonadati</taxon>
        <taxon>Bacteroidota</taxon>
        <taxon>Bacteroidia</taxon>
        <taxon>Bacteroidales</taxon>
        <taxon>Prevotellaceae</taxon>
        <taxon>Xylanibacter</taxon>
    </lineage>
</organism>
<evidence type="ECO:0000313" key="7">
    <source>
        <dbReference type="EMBL" id="NPD92491.1"/>
    </source>
</evidence>
<reference evidence="7 8" key="1">
    <citation type="submission" date="2020-05" db="EMBL/GenBank/DDBJ databases">
        <title>Distinct polysaccharide utilization as determinants for interspecies competition between intestinal Prevotella spp.</title>
        <authorList>
            <person name="Galvez E.J.C."/>
            <person name="Iljazovic A."/>
            <person name="Strowig T."/>
        </authorList>
    </citation>
    <scope>NUCLEOTIDE SEQUENCE [LARGE SCALE GENOMIC DNA]</scope>
    <source>
        <strain evidence="7 8">PMUR</strain>
    </source>
</reference>
<evidence type="ECO:0000256" key="1">
    <source>
        <dbReference type="ARBA" id="ARBA00004167"/>
    </source>
</evidence>
<dbReference type="PANTHER" id="PTHR45661:SF3">
    <property type="entry name" value="IG-LIKE DOMAIN-CONTAINING PROTEIN"/>
    <property type="match status" value="1"/>
</dbReference>
<gene>
    <name evidence="7" type="ORF">HPS56_09085</name>
</gene>
<dbReference type="Gene3D" id="3.80.10.10">
    <property type="entry name" value="Ribonuclease Inhibitor"/>
    <property type="match status" value="2"/>
</dbReference>
<comment type="caution">
    <text evidence="7">The sequence shown here is derived from an EMBL/GenBank/DDBJ whole genome shotgun (WGS) entry which is preliminary data.</text>
</comment>
<accession>A0ABX2AMN5</accession>
<feature type="domain" description="TonB C-terminal" evidence="6">
    <location>
        <begin position="423"/>
        <end position="513"/>
    </location>
</feature>
<dbReference type="PANTHER" id="PTHR45661">
    <property type="entry name" value="SURFACE ANTIGEN"/>
    <property type="match status" value="1"/>
</dbReference>
<dbReference type="InterPro" id="IPR053139">
    <property type="entry name" value="Surface_bspA-like"/>
</dbReference>
<evidence type="ECO:0000256" key="5">
    <source>
        <dbReference type="SAM" id="Coils"/>
    </source>
</evidence>
<name>A0ABX2AMN5_9BACT</name>
<sequence length="513" mass="57616">MNKFILVAVFGIVCIGTAAQTFKYKGLVYNVIDESKKEVEVAHQNPSFFDDLKENIVIPAEVKYKKETYKVTQIGDAAFCHKVLNGDDAISTLIRDGAFKLNTGNRLVLQKGFCRLVLPEGLERIGKNAFANFTNLKSINIPSSLHYIDNNAFYGCVSLEEIVLPAGLEILGIKAFYNCRSLRNINIPETVRNIMGQCFRGCLSLEEIKLPDGIDRIGPGVFYGCEKLSRISIPMSVKDISGECFRGCLSLEEINLPNGIDRIGPGAFYDCKALRVLTWPDSLRIIDGHAFENCNSLEKIPIPSKVEYIGEYAFSGCENLVSVKIPGDAQIDSTAFLGCLEMEVEDEVTREILSGILSMNQKIKAEKEKQEVEYSSKLEENYQEYWETEYKRRLAEAKKIKQENENKNVKIFNVVDVMPSFPGGDAALMQYLQKNIKYPVVAEEKGVQGRVLVAFVVECDGYLTDIKIEKSVEPSLDKEARRVVRSMPRWVPGFQNGSPVRVKFTVPVTFRLL</sequence>
<dbReference type="SUPFAM" id="SSF74653">
    <property type="entry name" value="TolA/TonB C-terminal domain"/>
    <property type="match status" value="1"/>
</dbReference>
<dbReference type="EMBL" id="JABKKF010000008">
    <property type="protein sequence ID" value="NPD92491.1"/>
    <property type="molecule type" value="Genomic_DNA"/>
</dbReference>
<proteinExistence type="predicted"/>
<comment type="subcellular location">
    <subcellularLocation>
        <location evidence="1">Membrane</location>
        <topology evidence="1">Single-pass membrane protein</topology>
    </subcellularLocation>
</comment>
<dbReference type="InterPro" id="IPR032675">
    <property type="entry name" value="LRR_dom_sf"/>
</dbReference>
<evidence type="ECO:0000313" key="8">
    <source>
        <dbReference type="Proteomes" id="UP000714420"/>
    </source>
</evidence>
<evidence type="ECO:0000256" key="4">
    <source>
        <dbReference type="ARBA" id="ARBA00023136"/>
    </source>
</evidence>
<dbReference type="InterPro" id="IPR026906">
    <property type="entry name" value="LRR_5"/>
</dbReference>
<evidence type="ECO:0000256" key="3">
    <source>
        <dbReference type="ARBA" id="ARBA00022989"/>
    </source>
</evidence>
<dbReference type="PROSITE" id="PS52015">
    <property type="entry name" value="TONB_CTD"/>
    <property type="match status" value="1"/>
</dbReference>
<keyword evidence="3" id="KW-1133">Transmembrane helix</keyword>
<dbReference type="InterPro" id="IPR006260">
    <property type="entry name" value="TonB/TolA_C"/>
</dbReference>
<keyword evidence="5" id="KW-0175">Coiled coil</keyword>
<dbReference type="SUPFAM" id="SSF52058">
    <property type="entry name" value="L domain-like"/>
    <property type="match status" value="1"/>
</dbReference>
<keyword evidence="2" id="KW-0812">Transmembrane</keyword>
<dbReference type="Pfam" id="PF13306">
    <property type="entry name" value="LRR_5"/>
    <property type="match status" value="1"/>
</dbReference>
<feature type="coiled-coil region" evidence="5">
    <location>
        <begin position="360"/>
        <end position="407"/>
    </location>
</feature>
<evidence type="ECO:0000256" key="2">
    <source>
        <dbReference type="ARBA" id="ARBA00022692"/>
    </source>
</evidence>
<dbReference type="NCBIfam" id="TIGR01352">
    <property type="entry name" value="tonB_Cterm"/>
    <property type="match status" value="1"/>
</dbReference>
<dbReference type="Gene3D" id="3.30.1150.10">
    <property type="match status" value="1"/>
</dbReference>
<keyword evidence="4" id="KW-0472">Membrane</keyword>
<dbReference type="Proteomes" id="UP000714420">
    <property type="component" value="Unassembled WGS sequence"/>
</dbReference>
<evidence type="ECO:0000259" key="6">
    <source>
        <dbReference type="PROSITE" id="PS52015"/>
    </source>
</evidence>
<dbReference type="InterPro" id="IPR037682">
    <property type="entry name" value="TonB_C"/>
</dbReference>
<dbReference type="Pfam" id="PF03544">
    <property type="entry name" value="TonB_C"/>
    <property type="match status" value="1"/>
</dbReference>